<keyword evidence="3 12" id="KW-0812">Transmembrane</keyword>
<dbReference type="Proteomes" id="UP000005551">
    <property type="component" value="Unassembled WGS sequence"/>
</dbReference>
<dbReference type="GO" id="GO:0016020">
    <property type="term" value="C:membrane"/>
    <property type="evidence" value="ECO:0007669"/>
    <property type="project" value="UniProtKB-SubCell"/>
</dbReference>
<evidence type="ECO:0000256" key="7">
    <source>
        <dbReference type="ARBA" id="ARBA00023004"/>
    </source>
</evidence>
<feature type="transmembrane region" description="Helical" evidence="12">
    <location>
        <begin position="297"/>
        <end position="320"/>
    </location>
</feature>
<keyword evidence="14" id="KW-1185">Reference proteome</keyword>
<evidence type="ECO:0000256" key="9">
    <source>
        <dbReference type="ARBA" id="ARBA00023136"/>
    </source>
</evidence>
<evidence type="ECO:0000256" key="10">
    <source>
        <dbReference type="ARBA" id="ARBA00023157"/>
    </source>
</evidence>
<organism evidence="13 14">
    <name type="scientific">Nitritalea halalkaliphila LW7</name>
    <dbReference type="NCBI Taxonomy" id="1189621"/>
    <lineage>
        <taxon>Bacteria</taxon>
        <taxon>Pseudomonadati</taxon>
        <taxon>Bacteroidota</taxon>
        <taxon>Cytophagia</taxon>
        <taxon>Cytophagales</taxon>
        <taxon>Cyclobacteriaceae</taxon>
        <taxon>Nitritalea</taxon>
    </lineage>
</organism>
<evidence type="ECO:0000256" key="1">
    <source>
        <dbReference type="ARBA" id="ARBA00004141"/>
    </source>
</evidence>
<dbReference type="OrthoDB" id="1447144at2"/>
<name>I5C479_9BACT</name>
<keyword evidence="6" id="KW-0560">Oxidoreductase</keyword>
<dbReference type="PATRIC" id="fig|1189621.3.peg.1917"/>
<comment type="caution">
    <text evidence="13">The sequence shown here is derived from an EMBL/GenBank/DDBJ whole genome shotgun (WGS) entry which is preliminary data.</text>
</comment>
<accession>I5C479</accession>
<evidence type="ECO:0000313" key="14">
    <source>
        <dbReference type="Proteomes" id="UP000005551"/>
    </source>
</evidence>
<feature type="transmembrane region" description="Helical" evidence="12">
    <location>
        <begin position="215"/>
        <end position="232"/>
    </location>
</feature>
<evidence type="ECO:0000256" key="11">
    <source>
        <dbReference type="ARBA" id="ARBA00023444"/>
    </source>
</evidence>
<dbReference type="EMBL" id="AJYA01000019">
    <property type="protein sequence ID" value="EIM76631.1"/>
    <property type="molecule type" value="Genomic_DNA"/>
</dbReference>
<proteinExistence type="predicted"/>
<keyword evidence="2" id="KW-1003">Cell membrane</keyword>
<keyword evidence="10" id="KW-1015">Disulfide bond</keyword>
<gene>
    <name evidence="13" type="ORF">A3SI_09208</name>
</gene>
<sequence>MKLNLKSLNSFRRLSLITALAVYFLILVGGIVRSTGSGMGCPDWPKCFGSWVPPTSVNQLPSNYQEIYLEKRIVKNDRFVASLERLGFAKKAEEIKNDKSILIEEEFNASKTWIEYVNRLIGAIIGLLILAVFIRSISLYSVDKWIPILSFINLILLLFQAWIGSIVVSTNLLPWMITVHMVLALIIVCLLLYVFYRALKVNYVPKHTMRNANKVYTLLLVGFILMIPQIVLGTQVREAIDHVAFEFGNLFRGQWINNLGIEFLIHRSYSLVLLLIHAVLMYWIYKYTVRGSKIYWLTKLLFGVIVLEILSGVGMAYFAIPAFLQPIHLLFGALIIGIQFLLLLFIGNQKVKSDSIPS</sequence>
<reference evidence="13 14" key="1">
    <citation type="submission" date="2012-05" db="EMBL/GenBank/DDBJ databases">
        <title>Genome sequence of Nitritalea halalkaliphila LW7.</title>
        <authorList>
            <person name="Jangir P.K."/>
            <person name="Singh A."/>
            <person name="Shivaji S."/>
            <person name="Sharma R."/>
        </authorList>
    </citation>
    <scope>NUCLEOTIDE SEQUENCE [LARGE SCALE GENOMIC DNA]</scope>
    <source>
        <strain evidence="13 14">LW7</strain>
    </source>
</reference>
<feature type="transmembrane region" description="Helical" evidence="12">
    <location>
        <begin position="146"/>
        <end position="167"/>
    </location>
</feature>
<evidence type="ECO:0000313" key="13">
    <source>
        <dbReference type="EMBL" id="EIM76631.1"/>
    </source>
</evidence>
<dbReference type="PANTHER" id="PTHR35457:SF1">
    <property type="entry name" value="HEME A SYNTHASE"/>
    <property type="match status" value="1"/>
</dbReference>
<dbReference type="STRING" id="1189621.A3SI_09208"/>
<feature type="transmembrane region" description="Helical" evidence="12">
    <location>
        <begin position="116"/>
        <end position="134"/>
    </location>
</feature>
<dbReference type="Pfam" id="PF02628">
    <property type="entry name" value="COX15-CtaA"/>
    <property type="match status" value="2"/>
</dbReference>
<keyword evidence="8" id="KW-0350">Heme biosynthesis</keyword>
<dbReference type="InterPro" id="IPR003780">
    <property type="entry name" value="COX15/CtaA_fam"/>
</dbReference>
<evidence type="ECO:0000256" key="5">
    <source>
        <dbReference type="ARBA" id="ARBA00022989"/>
    </source>
</evidence>
<dbReference type="GO" id="GO:0046872">
    <property type="term" value="F:metal ion binding"/>
    <property type="evidence" value="ECO:0007669"/>
    <property type="project" value="UniProtKB-KW"/>
</dbReference>
<dbReference type="GO" id="GO:0016491">
    <property type="term" value="F:oxidoreductase activity"/>
    <property type="evidence" value="ECO:0007669"/>
    <property type="project" value="UniProtKB-KW"/>
</dbReference>
<feature type="transmembrane region" description="Helical" evidence="12">
    <location>
        <begin position="12"/>
        <end position="32"/>
    </location>
</feature>
<feature type="transmembrane region" description="Helical" evidence="12">
    <location>
        <begin position="326"/>
        <end position="346"/>
    </location>
</feature>
<feature type="transmembrane region" description="Helical" evidence="12">
    <location>
        <begin position="173"/>
        <end position="195"/>
    </location>
</feature>
<feature type="transmembrane region" description="Helical" evidence="12">
    <location>
        <begin position="268"/>
        <end position="285"/>
    </location>
</feature>
<protein>
    <submittedName>
        <fullName evidence="13">Cytochrome oxidase assembly</fullName>
    </submittedName>
</protein>
<evidence type="ECO:0000256" key="3">
    <source>
        <dbReference type="ARBA" id="ARBA00022692"/>
    </source>
</evidence>
<comment type="subcellular location">
    <subcellularLocation>
        <location evidence="1">Membrane</location>
        <topology evidence="1">Multi-pass membrane protein</topology>
    </subcellularLocation>
</comment>
<keyword evidence="5 12" id="KW-1133">Transmembrane helix</keyword>
<keyword evidence="9 12" id="KW-0472">Membrane</keyword>
<evidence type="ECO:0000256" key="12">
    <source>
        <dbReference type="SAM" id="Phobius"/>
    </source>
</evidence>
<evidence type="ECO:0000256" key="4">
    <source>
        <dbReference type="ARBA" id="ARBA00022723"/>
    </source>
</evidence>
<dbReference type="RefSeq" id="WP_009054787.1">
    <property type="nucleotide sequence ID" value="NZ_AJYA01000019.1"/>
</dbReference>
<evidence type="ECO:0000256" key="8">
    <source>
        <dbReference type="ARBA" id="ARBA00023133"/>
    </source>
</evidence>
<keyword evidence="4" id="KW-0479">Metal-binding</keyword>
<dbReference type="InterPro" id="IPR050450">
    <property type="entry name" value="COX15/CtaA_HemeA_synthase"/>
</dbReference>
<dbReference type="GO" id="GO:0006784">
    <property type="term" value="P:heme A biosynthetic process"/>
    <property type="evidence" value="ECO:0007669"/>
    <property type="project" value="InterPro"/>
</dbReference>
<evidence type="ECO:0000256" key="6">
    <source>
        <dbReference type="ARBA" id="ARBA00023002"/>
    </source>
</evidence>
<dbReference type="PANTHER" id="PTHR35457">
    <property type="entry name" value="HEME A SYNTHASE"/>
    <property type="match status" value="1"/>
</dbReference>
<evidence type="ECO:0000256" key="2">
    <source>
        <dbReference type="ARBA" id="ARBA00022475"/>
    </source>
</evidence>
<comment type="pathway">
    <text evidence="11">Porphyrin-containing compound metabolism.</text>
</comment>
<dbReference type="AlphaFoldDB" id="I5C479"/>
<keyword evidence="7" id="KW-0408">Iron</keyword>